<dbReference type="PANTHER" id="PTHR11183">
    <property type="entry name" value="GLYCOGENIN SUBFAMILY MEMBER"/>
    <property type="match status" value="1"/>
</dbReference>
<dbReference type="GeneID" id="43599699"/>
<dbReference type="CDD" id="cd02537">
    <property type="entry name" value="GT8_Glycogenin"/>
    <property type="match status" value="1"/>
</dbReference>
<dbReference type="AlphaFoldDB" id="A0A370TL39"/>
<dbReference type="InterPro" id="IPR002495">
    <property type="entry name" value="Glyco_trans_8"/>
</dbReference>
<dbReference type="FunFam" id="3.90.550.10:FF:000171">
    <property type="entry name" value="Glycosyl transferase family protein"/>
    <property type="match status" value="1"/>
</dbReference>
<evidence type="ECO:0000313" key="2">
    <source>
        <dbReference type="Proteomes" id="UP000254866"/>
    </source>
</evidence>
<dbReference type="OrthoDB" id="2014201at2759"/>
<gene>
    <name evidence="1" type="ORF">BP5553_06850</name>
</gene>
<dbReference type="STRING" id="2656787.A0A370TL39"/>
<comment type="caution">
    <text evidence="1">The sequence shown here is derived from an EMBL/GenBank/DDBJ whole genome shotgun (WGS) entry which is preliminary data.</text>
</comment>
<dbReference type="Pfam" id="PF01501">
    <property type="entry name" value="Glyco_transf_8"/>
    <property type="match status" value="1"/>
</dbReference>
<dbReference type="GO" id="GO:0016757">
    <property type="term" value="F:glycosyltransferase activity"/>
    <property type="evidence" value="ECO:0007669"/>
    <property type="project" value="InterPro"/>
</dbReference>
<dbReference type="Proteomes" id="UP000254866">
    <property type="component" value="Unassembled WGS sequence"/>
</dbReference>
<sequence length="341" mass="38422">MKAPEDDRLDPSISCKPIAPVVIMGDATESNSALSAASPVKPKVWTTLLTNTDYLPGLLALDYSLKRSKSAYPLVVLYTDGLPPEGHEALDRRQIAKRHVPYLVPTAENDYSNDVRFYDCWTKMTPYSLTEYERVVQLDSDMLVLKNMDELMDLELDPPELEGKGNRVYAASHACVCNPLKRAHYPPDWIPSSCAFTSQHSTPDEAQITGAPCTTGLQYMNGGLQVINPSMAVYNLILSTLQTPTTASYAFADQSLLSDIFRGRWVALPYIYNALKTLRWEGVHSDIWRDENVKNVHYILTPKPWNTRDARDEDAVTHGWFFKLNDERLEKEKEAGIDDGF</sequence>
<organism evidence="1 2">
    <name type="scientific">Venustampulla echinocandica</name>
    <dbReference type="NCBI Taxonomy" id="2656787"/>
    <lineage>
        <taxon>Eukaryota</taxon>
        <taxon>Fungi</taxon>
        <taxon>Dikarya</taxon>
        <taxon>Ascomycota</taxon>
        <taxon>Pezizomycotina</taxon>
        <taxon>Leotiomycetes</taxon>
        <taxon>Helotiales</taxon>
        <taxon>Pleuroascaceae</taxon>
        <taxon>Venustampulla</taxon>
    </lineage>
</organism>
<dbReference type="Gene3D" id="3.90.550.10">
    <property type="entry name" value="Spore Coat Polysaccharide Biosynthesis Protein SpsA, Chain A"/>
    <property type="match status" value="1"/>
</dbReference>
<reference evidence="1 2" key="1">
    <citation type="journal article" date="2018" name="IMA Fungus">
        <title>IMA Genome-F 9: Draft genome sequence of Annulohypoxylon stygium, Aspergillus mulundensis, Berkeleyomyces basicola (syn. Thielaviopsis basicola), Ceratocystis smalleyi, two Cercospora beticola strains, Coleophoma cylindrospora, Fusarium fracticaudum, Phialophora cf. hyalina, and Morchella septimelata.</title>
        <authorList>
            <person name="Wingfield B.D."/>
            <person name="Bills G.F."/>
            <person name="Dong Y."/>
            <person name="Huang W."/>
            <person name="Nel W.J."/>
            <person name="Swalarsk-Parry B.S."/>
            <person name="Vaghefi N."/>
            <person name="Wilken P.M."/>
            <person name="An Z."/>
            <person name="de Beer Z.W."/>
            <person name="De Vos L."/>
            <person name="Chen L."/>
            <person name="Duong T.A."/>
            <person name="Gao Y."/>
            <person name="Hammerbacher A."/>
            <person name="Kikkert J.R."/>
            <person name="Li Y."/>
            <person name="Li H."/>
            <person name="Li K."/>
            <person name="Li Q."/>
            <person name="Liu X."/>
            <person name="Ma X."/>
            <person name="Naidoo K."/>
            <person name="Pethybridge S.J."/>
            <person name="Sun J."/>
            <person name="Steenkamp E.T."/>
            <person name="van der Nest M.A."/>
            <person name="van Wyk S."/>
            <person name="Wingfield M.J."/>
            <person name="Xiong C."/>
            <person name="Yue Q."/>
            <person name="Zhang X."/>
        </authorList>
    </citation>
    <scope>NUCLEOTIDE SEQUENCE [LARGE SCALE GENOMIC DNA]</scope>
    <source>
        <strain evidence="1 2">BP 5553</strain>
    </source>
</reference>
<keyword evidence="2" id="KW-1185">Reference proteome</keyword>
<proteinExistence type="predicted"/>
<protein>
    <submittedName>
        <fullName evidence="1">Glycosyltransferase family 8 protein</fullName>
    </submittedName>
</protein>
<dbReference type="RefSeq" id="XP_031868894.1">
    <property type="nucleotide sequence ID" value="XM_032015473.1"/>
</dbReference>
<dbReference type="InterPro" id="IPR029044">
    <property type="entry name" value="Nucleotide-diphossugar_trans"/>
</dbReference>
<dbReference type="EMBL" id="NPIC01000005">
    <property type="protein sequence ID" value="RDL36238.1"/>
    <property type="molecule type" value="Genomic_DNA"/>
</dbReference>
<keyword evidence="1" id="KW-0808">Transferase</keyword>
<accession>A0A370TL39</accession>
<dbReference type="InterPro" id="IPR050587">
    <property type="entry name" value="GNT1/Glycosyltrans_8"/>
</dbReference>
<name>A0A370TL39_9HELO</name>
<dbReference type="SUPFAM" id="SSF53448">
    <property type="entry name" value="Nucleotide-diphospho-sugar transferases"/>
    <property type="match status" value="1"/>
</dbReference>
<evidence type="ECO:0000313" key="1">
    <source>
        <dbReference type="EMBL" id="RDL36238.1"/>
    </source>
</evidence>